<dbReference type="PROSITE" id="PS51257">
    <property type="entry name" value="PROKAR_LIPOPROTEIN"/>
    <property type="match status" value="1"/>
</dbReference>
<evidence type="ECO:0000256" key="1">
    <source>
        <dbReference type="SAM" id="SignalP"/>
    </source>
</evidence>
<feature type="signal peptide" evidence="1">
    <location>
        <begin position="1"/>
        <end position="17"/>
    </location>
</feature>
<sequence length="374" mass="41367">MKKAVIALTLLMMLTIAASGCTSPAANHSEGCCTYPVTQTAPGQYRDAAGFSNLEQKTIDPIGVKEPFYGVRLLNRDGTTVQEWPLDSLTSYQPVWDDEEEHGPGMLVYSLSGRLPSILQQNGSISVLSQPKWAPPQVEFTNDFGLNVQYADRLGEHEIYAVNGHLKLYRVNTRSGVSQELYESARPVYGIAASPDNDRVALLVASDDTFGPDADLIVLDRDGNQLLHRPRVSYLSHSDGFLFIYPLAWNDNETVSVPVDGYKEGRTRGVLHIRLNREEASYEADPKLPAAARRILAQHARVAKETDITRFTAASGNPSGLYAVQLANRDVWIVDILKGKALEAGVGYPLRWTKDNRLWLAANRSELPVYYSGM</sequence>
<evidence type="ECO:0000313" key="2">
    <source>
        <dbReference type="EMBL" id="OMF55394.1"/>
    </source>
</evidence>
<reference evidence="2 3" key="1">
    <citation type="submission" date="2016-11" db="EMBL/GenBank/DDBJ databases">
        <title>Paenibacillus species isolates.</title>
        <authorList>
            <person name="Beno S.M."/>
        </authorList>
    </citation>
    <scope>NUCLEOTIDE SEQUENCE [LARGE SCALE GENOMIC DNA]</scope>
    <source>
        <strain evidence="2 3">FSL R5-0378</strain>
    </source>
</reference>
<dbReference type="RefSeq" id="WP_076169789.1">
    <property type="nucleotide sequence ID" value="NZ_MRTP01000002.1"/>
</dbReference>
<comment type="caution">
    <text evidence="2">The sequence shown here is derived from an EMBL/GenBank/DDBJ whole genome shotgun (WGS) entry which is preliminary data.</text>
</comment>
<evidence type="ECO:0008006" key="4">
    <source>
        <dbReference type="Google" id="ProtNLM"/>
    </source>
</evidence>
<proteinExistence type="predicted"/>
<keyword evidence="3" id="KW-1185">Reference proteome</keyword>
<protein>
    <recommendedName>
        <fullName evidence="4">Lipoprotein LpqB beta-propeller domain-containing protein</fullName>
    </recommendedName>
</protein>
<accession>A0A1R1EU73</accession>
<feature type="chain" id="PRO_5039406875" description="Lipoprotein LpqB beta-propeller domain-containing protein" evidence="1">
    <location>
        <begin position="18"/>
        <end position="374"/>
    </location>
</feature>
<name>A0A1R1EU73_9BACL</name>
<dbReference type="AlphaFoldDB" id="A0A1R1EU73"/>
<dbReference type="Proteomes" id="UP000187172">
    <property type="component" value="Unassembled WGS sequence"/>
</dbReference>
<organism evidence="2 3">
    <name type="scientific">Paenibacillus rhizosphaerae</name>
    <dbReference type="NCBI Taxonomy" id="297318"/>
    <lineage>
        <taxon>Bacteria</taxon>
        <taxon>Bacillati</taxon>
        <taxon>Bacillota</taxon>
        <taxon>Bacilli</taxon>
        <taxon>Bacillales</taxon>
        <taxon>Paenibacillaceae</taxon>
        <taxon>Paenibacillus</taxon>
    </lineage>
</organism>
<keyword evidence="1" id="KW-0732">Signal</keyword>
<gene>
    <name evidence="2" type="ORF">BK138_11920</name>
</gene>
<evidence type="ECO:0000313" key="3">
    <source>
        <dbReference type="Proteomes" id="UP000187172"/>
    </source>
</evidence>
<dbReference type="EMBL" id="MRTP01000002">
    <property type="protein sequence ID" value="OMF55394.1"/>
    <property type="molecule type" value="Genomic_DNA"/>
</dbReference>
<dbReference type="SUPFAM" id="SSF69304">
    <property type="entry name" value="Tricorn protease N-terminal domain"/>
    <property type="match status" value="1"/>
</dbReference>